<keyword evidence="2" id="KW-0732">Signal</keyword>
<dbReference type="AlphaFoldDB" id="A0A1I7JK44"/>
<keyword evidence="5" id="KW-1185">Reference proteome</keyword>
<dbReference type="SUPFAM" id="SSF53955">
    <property type="entry name" value="Lysozyme-like"/>
    <property type="match status" value="1"/>
</dbReference>
<sequence>MRQALKDLAAAVGLVLACALLSFVLPARAQVPQAAQQHRALLVRTAHAAWGLDAPVAVFAAQVHQESAWRSDAVSRVGAQGLAQFMPATSRWIAGIDPALAAQQPFSPAWALRALVIYDRWLYDRTPARYTPRERMHVALRAYNGGLGHWQAEAAATGAVRPTQAQVDAACGRAKRAPVHCPENLGYPHRILVLIQPRYAAWGPGL</sequence>
<dbReference type="PANTHER" id="PTHR37423:SF2">
    <property type="entry name" value="MEMBRANE-BOUND LYTIC MUREIN TRANSGLYCOSYLASE C"/>
    <property type="match status" value="1"/>
</dbReference>
<dbReference type="Pfam" id="PF01464">
    <property type="entry name" value="SLT"/>
    <property type="match status" value="1"/>
</dbReference>
<evidence type="ECO:0000259" key="3">
    <source>
        <dbReference type="Pfam" id="PF01464"/>
    </source>
</evidence>
<reference evidence="4 5" key="1">
    <citation type="submission" date="2016-10" db="EMBL/GenBank/DDBJ databases">
        <authorList>
            <person name="de Groot N.N."/>
        </authorList>
    </citation>
    <scope>NUCLEOTIDE SEQUENCE [LARGE SCALE GENOMIC DNA]</scope>
    <source>
        <strain evidence="4 5">R-24608</strain>
    </source>
</reference>
<feature type="domain" description="Transglycosylase SLT" evidence="3">
    <location>
        <begin position="55"/>
        <end position="156"/>
    </location>
</feature>
<evidence type="ECO:0000313" key="4">
    <source>
        <dbReference type="EMBL" id="SFU85554.1"/>
    </source>
</evidence>
<dbReference type="Gene3D" id="1.10.530.10">
    <property type="match status" value="1"/>
</dbReference>
<dbReference type="OrthoDB" id="9815002at2"/>
<evidence type="ECO:0000256" key="1">
    <source>
        <dbReference type="ARBA" id="ARBA00007734"/>
    </source>
</evidence>
<gene>
    <name evidence="4" type="ORF">SAMN04489707_102734</name>
</gene>
<proteinExistence type="inferred from homology"/>
<dbReference type="PANTHER" id="PTHR37423">
    <property type="entry name" value="SOLUBLE LYTIC MUREIN TRANSGLYCOSYLASE-RELATED"/>
    <property type="match status" value="1"/>
</dbReference>
<organism evidence="4 5">
    <name type="scientific">Paenacidovorax caeni</name>
    <dbReference type="NCBI Taxonomy" id="343013"/>
    <lineage>
        <taxon>Bacteria</taxon>
        <taxon>Pseudomonadati</taxon>
        <taxon>Pseudomonadota</taxon>
        <taxon>Betaproteobacteria</taxon>
        <taxon>Burkholderiales</taxon>
        <taxon>Comamonadaceae</taxon>
        <taxon>Paenacidovorax</taxon>
    </lineage>
</organism>
<feature type="chain" id="PRO_5010368181" evidence="2">
    <location>
        <begin position="30"/>
        <end position="206"/>
    </location>
</feature>
<evidence type="ECO:0000313" key="5">
    <source>
        <dbReference type="Proteomes" id="UP000183656"/>
    </source>
</evidence>
<feature type="signal peptide" evidence="2">
    <location>
        <begin position="1"/>
        <end position="29"/>
    </location>
</feature>
<dbReference type="Proteomes" id="UP000183656">
    <property type="component" value="Unassembled WGS sequence"/>
</dbReference>
<name>A0A1I7JK44_9BURK</name>
<dbReference type="STRING" id="343013.SAMN04489707_102734"/>
<dbReference type="InterPro" id="IPR023346">
    <property type="entry name" value="Lysozyme-like_dom_sf"/>
</dbReference>
<comment type="similarity">
    <text evidence="1">Belongs to the transglycosylase Slt family.</text>
</comment>
<dbReference type="PROSITE" id="PS51257">
    <property type="entry name" value="PROKAR_LIPOPROTEIN"/>
    <property type="match status" value="1"/>
</dbReference>
<dbReference type="RefSeq" id="WP_054256663.1">
    <property type="nucleotide sequence ID" value="NZ_CYIG01000022.1"/>
</dbReference>
<dbReference type="InterPro" id="IPR008258">
    <property type="entry name" value="Transglycosylase_SLT_dom_1"/>
</dbReference>
<dbReference type="EMBL" id="FPBX01000027">
    <property type="protein sequence ID" value="SFU85554.1"/>
    <property type="molecule type" value="Genomic_DNA"/>
</dbReference>
<protein>
    <submittedName>
        <fullName evidence="4">Transglycosylase SLT domain-containing protein</fullName>
    </submittedName>
</protein>
<evidence type="ECO:0000256" key="2">
    <source>
        <dbReference type="SAM" id="SignalP"/>
    </source>
</evidence>
<accession>A0A1I7JK44</accession>